<comment type="caution">
    <text evidence="2">The sequence shown here is derived from an EMBL/GenBank/DDBJ whole genome shotgun (WGS) entry which is preliminary data.</text>
</comment>
<organism evidence="2 3">
    <name type="scientific">Fusarium longipes</name>
    <dbReference type="NCBI Taxonomy" id="694270"/>
    <lineage>
        <taxon>Eukaryota</taxon>
        <taxon>Fungi</taxon>
        <taxon>Dikarya</taxon>
        <taxon>Ascomycota</taxon>
        <taxon>Pezizomycotina</taxon>
        <taxon>Sordariomycetes</taxon>
        <taxon>Hypocreomycetidae</taxon>
        <taxon>Hypocreales</taxon>
        <taxon>Nectriaceae</taxon>
        <taxon>Fusarium</taxon>
    </lineage>
</organism>
<feature type="region of interest" description="Disordered" evidence="1">
    <location>
        <begin position="1"/>
        <end position="52"/>
    </location>
</feature>
<accession>A0A395SUP3</accession>
<evidence type="ECO:0000313" key="3">
    <source>
        <dbReference type="Proteomes" id="UP000266234"/>
    </source>
</evidence>
<dbReference type="STRING" id="694270.A0A395SUP3"/>
<dbReference type="OrthoDB" id="5288318at2759"/>
<gene>
    <name evidence="2" type="ORF">FLONG3_5586</name>
</gene>
<sequence>MARFVDLEQDEDVEAGPGGFPVNDAPPPHHEVLPPIPPVLDSIHHGDPQQNELSQKDQHLLLLRKLELLSSSNSRNGPWPHSLYNPEPLGTMDASTFQAPVTNAFQCYPVVEAIASSIDLNTLDALSRTCRLIHHGLIQYRTTLINSTLHCQNEQVPVDGSETFRYRARAGNWFYMEDGRSYNGKSGDCARDMVGECRRCGDVICRAPVDPDVPLSSELVSREVCKCADDGVWLCQPCGRSIRAADHDYQRIWRWRNQYGEVLGGLGTGIGEGDRGVVCGREANCCAAKEVEHQVDCDAEDARDGNVATGSTPQQPPVDALIDQLRLTHERTPSPSLGPGYLRHEIEGIGGVVKRKRVRMVRIGHGVPEWDDERSSGSRVLGREVRGVRRSWCGWCNRVIPGEKDLFNEPPSSSSSDAGGSRRTSTSTRSVEMKLD</sequence>
<dbReference type="Proteomes" id="UP000266234">
    <property type="component" value="Unassembled WGS sequence"/>
</dbReference>
<proteinExistence type="predicted"/>
<protein>
    <submittedName>
        <fullName evidence="2">Uncharacterized protein</fullName>
    </submittedName>
</protein>
<feature type="compositionally biased region" description="Low complexity" evidence="1">
    <location>
        <begin position="412"/>
        <end position="430"/>
    </location>
</feature>
<evidence type="ECO:0000313" key="2">
    <source>
        <dbReference type="EMBL" id="RGP75829.1"/>
    </source>
</evidence>
<dbReference type="EMBL" id="PXOG01000120">
    <property type="protein sequence ID" value="RGP75829.1"/>
    <property type="molecule type" value="Genomic_DNA"/>
</dbReference>
<keyword evidence="3" id="KW-1185">Reference proteome</keyword>
<dbReference type="AlphaFoldDB" id="A0A395SUP3"/>
<reference evidence="2 3" key="1">
    <citation type="journal article" date="2018" name="PLoS Pathog.">
        <title>Evolution of structural diversity of trichothecenes, a family of toxins produced by plant pathogenic and entomopathogenic fungi.</title>
        <authorList>
            <person name="Proctor R.H."/>
            <person name="McCormick S.P."/>
            <person name="Kim H.S."/>
            <person name="Cardoza R.E."/>
            <person name="Stanley A.M."/>
            <person name="Lindo L."/>
            <person name="Kelly A."/>
            <person name="Brown D.W."/>
            <person name="Lee T."/>
            <person name="Vaughan M.M."/>
            <person name="Alexander N.J."/>
            <person name="Busman M."/>
            <person name="Gutierrez S."/>
        </authorList>
    </citation>
    <scope>NUCLEOTIDE SEQUENCE [LARGE SCALE GENOMIC DNA]</scope>
    <source>
        <strain evidence="2 3">NRRL 20695</strain>
    </source>
</reference>
<name>A0A395SUP3_9HYPO</name>
<feature type="region of interest" description="Disordered" evidence="1">
    <location>
        <begin position="402"/>
        <end position="436"/>
    </location>
</feature>
<evidence type="ECO:0000256" key="1">
    <source>
        <dbReference type="SAM" id="MobiDB-lite"/>
    </source>
</evidence>